<evidence type="ECO:0000256" key="2">
    <source>
        <dbReference type="SAM" id="Phobius"/>
    </source>
</evidence>
<evidence type="ECO:0000256" key="1">
    <source>
        <dbReference type="ARBA" id="ARBA00022612"/>
    </source>
</evidence>
<dbReference type="InterPro" id="IPR010090">
    <property type="entry name" value="Phage_tape_meas"/>
</dbReference>
<dbReference type="PANTHER" id="PTHR37813:SF1">
    <property type="entry name" value="FELS-2 PROPHAGE PROTEIN"/>
    <property type="match status" value="1"/>
</dbReference>
<dbReference type="Pfam" id="PF10145">
    <property type="entry name" value="PhageMin_Tail"/>
    <property type="match status" value="1"/>
</dbReference>
<reference evidence="5" key="1">
    <citation type="journal article" date="2019" name="Int. J. Syst. Evol. Microbiol.">
        <title>The Global Catalogue of Microorganisms (GCM) 10K type strain sequencing project: providing services to taxonomists for standard genome sequencing and annotation.</title>
        <authorList>
            <consortium name="The Broad Institute Genomics Platform"/>
            <consortium name="The Broad Institute Genome Sequencing Center for Infectious Disease"/>
            <person name="Wu L."/>
            <person name="Ma J."/>
        </authorList>
    </citation>
    <scope>NUCLEOTIDE SEQUENCE [LARGE SCALE GENOMIC DNA]</scope>
    <source>
        <strain evidence="5">CCM 9110</strain>
    </source>
</reference>
<keyword evidence="2" id="KW-0472">Membrane</keyword>
<dbReference type="PANTHER" id="PTHR37813">
    <property type="entry name" value="FELS-2 PROPHAGE PROTEIN"/>
    <property type="match status" value="1"/>
</dbReference>
<accession>A0ABW4BDW7</accession>
<organism evidence="4 5">
    <name type="scientific">Lacticaseibacillus suilingensis</name>
    <dbReference type="NCBI Taxonomy" id="2799577"/>
    <lineage>
        <taxon>Bacteria</taxon>
        <taxon>Bacillati</taxon>
        <taxon>Bacillota</taxon>
        <taxon>Bacilli</taxon>
        <taxon>Lactobacillales</taxon>
        <taxon>Lactobacillaceae</taxon>
        <taxon>Lacticaseibacillus</taxon>
    </lineage>
</organism>
<proteinExistence type="predicted"/>
<protein>
    <submittedName>
        <fullName evidence="4">Phage tail tape measure protein</fullName>
    </submittedName>
</protein>
<feature type="transmembrane region" description="Helical" evidence="2">
    <location>
        <begin position="605"/>
        <end position="625"/>
    </location>
</feature>
<dbReference type="Gene3D" id="1.20.120.20">
    <property type="entry name" value="Apolipoprotein"/>
    <property type="match status" value="2"/>
</dbReference>
<feature type="transmembrane region" description="Helical" evidence="2">
    <location>
        <begin position="565"/>
        <end position="585"/>
    </location>
</feature>
<gene>
    <name evidence="4" type="ORF">ACFQ41_05015</name>
</gene>
<feature type="domain" description="Phage tail tape measure protein" evidence="3">
    <location>
        <begin position="242"/>
        <end position="412"/>
    </location>
</feature>
<comment type="caution">
    <text evidence="4">The sequence shown here is derived from an EMBL/GenBank/DDBJ whole genome shotgun (WGS) entry which is preliminary data.</text>
</comment>
<dbReference type="Proteomes" id="UP001597199">
    <property type="component" value="Unassembled WGS sequence"/>
</dbReference>
<evidence type="ECO:0000313" key="4">
    <source>
        <dbReference type="EMBL" id="MFD1398660.1"/>
    </source>
</evidence>
<dbReference type="EMBL" id="JBHTOA010000021">
    <property type="protein sequence ID" value="MFD1398660.1"/>
    <property type="molecule type" value="Genomic_DNA"/>
</dbReference>
<keyword evidence="2" id="KW-1133">Transmembrane helix</keyword>
<name>A0ABW4BDW7_9LACO</name>
<dbReference type="RefSeq" id="WP_204119787.1">
    <property type="nucleotide sequence ID" value="NZ_BOLV01000028.1"/>
</dbReference>
<feature type="transmembrane region" description="Helical" evidence="2">
    <location>
        <begin position="507"/>
        <end position="528"/>
    </location>
</feature>
<keyword evidence="5" id="KW-1185">Reference proteome</keyword>
<feature type="transmembrane region" description="Helical" evidence="2">
    <location>
        <begin position="534"/>
        <end position="553"/>
    </location>
</feature>
<keyword evidence="1" id="KW-1188">Viral release from host cell</keyword>
<keyword evidence="2" id="KW-0812">Transmembrane</keyword>
<evidence type="ECO:0000313" key="5">
    <source>
        <dbReference type="Proteomes" id="UP001597199"/>
    </source>
</evidence>
<evidence type="ECO:0000259" key="3">
    <source>
        <dbReference type="Pfam" id="PF10145"/>
    </source>
</evidence>
<sequence length="901" mass="94796">MAGNIKGITIEINGDTTKLDKALSDVNKQTTAVNKELRQVDNLLKFNPGNTELVAQKQQLLAKQVEQTSSKLKTLKDAQAQVEAQFKAGDIGEDQYRAFKREVVATEGKLDHFSGQLKDTDTYLKDNNDAAGMAAAGYSKTAIKAAQAGDDIKGMGNDADDASNKLDQIASNTFSEKLQNVGDAFSDIGGKIQEFGETAVEAWSEMDDSVDNLTSKTGATGAAADVLGKSFEKVEGSMAGSQMESEDLSNTMAGLHSVFGLTGDALENTTEYVAQFSAVTGQSGADAVDALRDTLGKFNVQAKEIPGVLDAFTAASQSSGISVDDLESSVADAYPVFSQLHISLKDGVGIVAQWAKGGIDASTALKGMQKASATYAADNKTLQQGLKGTFNAIKNAKSPVDALNAGVEAFGTRQAPAMVAAIQSGKVNLDSLTKAAADSGGTVKNTFNQTLDPIDKATQAQKQMKQSLAEVGGEILTTVAPVMKQLAEFAKTAAEAFGKLPVPVKQFIVIFGGVAVIIGMLAPIIVAITTLGSTFSLIALAIAAAIAGIVLVIKNWGTIVEWLKGIWNGLVTFFSGVWNGIKTTIVNVMNAIVAFLTPVWNGIKAVITVVVTAIALVIGTAWELIKSTTSIVFNAIKSVITTVWNAIKGVVMPVVNAIKSGITNAWNGIKSVTSSVFNSVKSVISSVWNGIKSVVSGAVNTVKSVISGAWNGIKSVTSRVWNGIKSAIMTPINAARDAVKRVINAIKGFFRFKISWPHIPMPHFGISPAGWKIGDLLKGKLPHLSINWHAAGGIFNKPTLFAGGDGSVHGVGEAGAEAVAPISKLMDYVQAAVSNTMGAATAQQLVYMKEQNDMLTELVEAVMEGVPAYVDWKAGARTMQPEIQRLTNSATRTKNRRLGNA</sequence>